<reference evidence="2 3" key="1">
    <citation type="journal article" date="2021" name="Elife">
        <title>Chloroplast acquisition without the gene transfer in kleptoplastic sea slugs, Plakobranchus ocellatus.</title>
        <authorList>
            <person name="Maeda T."/>
            <person name="Takahashi S."/>
            <person name="Yoshida T."/>
            <person name="Shimamura S."/>
            <person name="Takaki Y."/>
            <person name="Nagai Y."/>
            <person name="Toyoda A."/>
            <person name="Suzuki Y."/>
            <person name="Arimoto A."/>
            <person name="Ishii H."/>
            <person name="Satoh N."/>
            <person name="Nishiyama T."/>
            <person name="Hasebe M."/>
            <person name="Maruyama T."/>
            <person name="Minagawa J."/>
            <person name="Obokata J."/>
            <person name="Shigenobu S."/>
        </authorList>
    </citation>
    <scope>NUCLEOTIDE SEQUENCE [LARGE SCALE GENOMIC DNA]</scope>
</reference>
<evidence type="ECO:0000256" key="1">
    <source>
        <dbReference type="SAM" id="MobiDB-lite"/>
    </source>
</evidence>
<protein>
    <submittedName>
        <fullName evidence="2">Uncharacterized protein</fullName>
    </submittedName>
</protein>
<evidence type="ECO:0000313" key="2">
    <source>
        <dbReference type="EMBL" id="GFN74440.1"/>
    </source>
</evidence>
<evidence type="ECO:0000313" key="3">
    <source>
        <dbReference type="Proteomes" id="UP000735302"/>
    </source>
</evidence>
<organism evidence="2 3">
    <name type="scientific">Plakobranchus ocellatus</name>
    <dbReference type="NCBI Taxonomy" id="259542"/>
    <lineage>
        <taxon>Eukaryota</taxon>
        <taxon>Metazoa</taxon>
        <taxon>Spiralia</taxon>
        <taxon>Lophotrochozoa</taxon>
        <taxon>Mollusca</taxon>
        <taxon>Gastropoda</taxon>
        <taxon>Heterobranchia</taxon>
        <taxon>Euthyneura</taxon>
        <taxon>Panpulmonata</taxon>
        <taxon>Sacoglossa</taxon>
        <taxon>Placobranchoidea</taxon>
        <taxon>Plakobranchidae</taxon>
        <taxon>Plakobranchus</taxon>
    </lineage>
</organism>
<comment type="caution">
    <text evidence="2">The sequence shown here is derived from an EMBL/GenBank/DDBJ whole genome shotgun (WGS) entry which is preliminary data.</text>
</comment>
<name>A0AAV3XWK3_9GAST</name>
<dbReference type="EMBL" id="BLXT01000103">
    <property type="protein sequence ID" value="GFN74440.1"/>
    <property type="molecule type" value="Genomic_DNA"/>
</dbReference>
<dbReference type="Proteomes" id="UP000735302">
    <property type="component" value="Unassembled WGS sequence"/>
</dbReference>
<accession>A0AAV3XWK3</accession>
<sequence length="203" mass="22480">MHQLTLLRRRRRRTTANKPNNATISSQVEGHVTYLAPGGEPHHQSPDANDVTVIGTSNGSQMNSNSRSGEASLEPHYLTPQEASTNHYDALQRSERDSEVLNVYNEGFDYYDRPIEVNGGRRPNDALPLVPTVCPPGSGDTPGYIQLLDERRNHIPRVNALGYIIMDSRPVAVVGETIDSKKHVYSSKVVIGSTRNTDTQSFE</sequence>
<gene>
    <name evidence="2" type="ORF">PoB_000094600</name>
</gene>
<feature type="region of interest" description="Disordered" evidence="1">
    <location>
        <begin position="1"/>
        <end position="73"/>
    </location>
</feature>
<keyword evidence="3" id="KW-1185">Reference proteome</keyword>
<feature type="compositionally biased region" description="Polar residues" evidence="1">
    <location>
        <begin position="16"/>
        <end position="28"/>
    </location>
</feature>
<dbReference type="AlphaFoldDB" id="A0AAV3XWK3"/>
<proteinExistence type="predicted"/>
<feature type="compositionally biased region" description="Polar residues" evidence="1">
    <location>
        <begin position="54"/>
        <end position="69"/>
    </location>
</feature>